<reference evidence="3 4" key="1">
    <citation type="submission" date="2017-07" db="EMBL/GenBank/DDBJ databases">
        <title>Leptospira spp. isolated from tropical soils.</title>
        <authorList>
            <person name="Thibeaux R."/>
            <person name="Iraola G."/>
            <person name="Ferres I."/>
            <person name="Bierque E."/>
            <person name="Girault D."/>
            <person name="Soupe-Gilbert M.-E."/>
            <person name="Picardeau M."/>
            <person name="Goarant C."/>
        </authorList>
    </citation>
    <scope>NUCLEOTIDE SEQUENCE [LARGE SCALE GENOMIC DNA]</scope>
    <source>
        <strain evidence="3 4">MCA1-C-A1</strain>
    </source>
</reference>
<gene>
    <name evidence="3" type="ORF">CH357_17185</name>
</gene>
<dbReference type="GO" id="GO:0004222">
    <property type="term" value="F:metalloendopeptidase activity"/>
    <property type="evidence" value="ECO:0007669"/>
    <property type="project" value="TreeGrafter"/>
</dbReference>
<dbReference type="PANTHER" id="PTHR21666">
    <property type="entry name" value="PEPTIDASE-RELATED"/>
    <property type="match status" value="1"/>
</dbReference>
<dbReference type="OrthoDB" id="305469at2"/>
<evidence type="ECO:0000256" key="1">
    <source>
        <dbReference type="SAM" id="Phobius"/>
    </source>
</evidence>
<dbReference type="PANTHER" id="PTHR21666:SF287">
    <property type="entry name" value="CYTOPLASMIC MEMBRANE PROTEIN"/>
    <property type="match status" value="1"/>
</dbReference>
<dbReference type="InterPro" id="IPR011055">
    <property type="entry name" value="Dup_hybrid_motif"/>
</dbReference>
<feature type="domain" description="M23ase beta-sheet core" evidence="2">
    <location>
        <begin position="218"/>
        <end position="308"/>
    </location>
</feature>
<name>A0A2M9X8U9_9LEPT</name>
<dbReference type="RefSeq" id="WP_100708003.1">
    <property type="nucleotide sequence ID" value="NZ_NPDL01000001.1"/>
</dbReference>
<dbReference type="CDD" id="cd12797">
    <property type="entry name" value="M23_peptidase"/>
    <property type="match status" value="1"/>
</dbReference>
<keyword evidence="4" id="KW-1185">Reference proteome</keyword>
<dbReference type="SUPFAM" id="SSF51261">
    <property type="entry name" value="Duplicated hybrid motif"/>
    <property type="match status" value="1"/>
</dbReference>
<evidence type="ECO:0000313" key="3">
    <source>
        <dbReference type="EMBL" id="PJZ24085.1"/>
    </source>
</evidence>
<evidence type="ECO:0000259" key="2">
    <source>
        <dbReference type="Pfam" id="PF01551"/>
    </source>
</evidence>
<dbReference type="AlphaFoldDB" id="A0A2M9X8U9"/>
<dbReference type="InterPro" id="IPR050570">
    <property type="entry name" value="Cell_wall_metabolism_enzyme"/>
</dbReference>
<feature type="transmembrane region" description="Helical" evidence="1">
    <location>
        <begin position="37"/>
        <end position="61"/>
    </location>
</feature>
<sequence length="325" mass="36813">MEKMIKKRIDQVKEKGHQRLTVLLIPHGFDKSFHFQISIFTIFFLVGLLFAIVGIAVLGIVRYNNTRIQINALASVYGKYFDEYIEYSEKLGDIRDDFASLNENLQEVHSLVDGESDELLKLPDESDSEDLAATELKVEEAVDKDLMLGRSYLSEIYGYRSVKVSMEKNKALVDSVFNFLDSRYGIMNSLPFGEPLLSYNLTSYYGMRRSPTFGYMEFHDGVDMANVPGTDITATGDGRVYRAIYSNRGYGNHIVIAHANGYYSLYGHCTSLKVREGEYVHKGQRIATVGATGNVTGPHLHYEVWIGESNRTDPMDYMKVGFGQY</sequence>
<dbReference type="Proteomes" id="UP000232196">
    <property type="component" value="Unassembled WGS sequence"/>
</dbReference>
<organism evidence="3 4">
    <name type="scientific">Leptospira hartskeerlii</name>
    <dbReference type="NCBI Taxonomy" id="2023177"/>
    <lineage>
        <taxon>Bacteria</taxon>
        <taxon>Pseudomonadati</taxon>
        <taxon>Spirochaetota</taxon>
        <taxon>Spirochaetia</taxon>
        <taxon>Leptospirales</taxon>
        <taxon>Leptospiraceae</taxon>
        <taxon>Leptospira</taxon>
    </lineage>
</organism>
<dbReference type="Gene3D" id="2.70.70.10">
    <property type="entry name" value="Glucose Permease (Domain IIA)"/>
    <property type="match status" value="1"/>
</dbReference>
<dbReference type="InterPro" id="IPR016047">
    <property type="entry name" value="M23ase_b-sheet_dom"/>
</dbReference>
<keyword evidence="1" id="KW-0472">Membrane</keyword>
<proteinExistence type="predicted"/>
<accession>A0A2M9X8U9</accession>
<keyword evidence="1" id="KW-1133">Transmembrane helix</keyword>
<protein>
    <submittedName>
        <fullName evidence="3">Peptidase M23</fullName>
    </submittedName>
</protein>
<dbReference type="EMBL" id="NPDN01000010">
    <property type="protein sequence ID" value="PJZ24085.1"/>
    <property type="molecule type" value="Genomic_DNA"/>
</dbReference>
<evidence type="ECO:0000313" key="4">
    <source>
        <dbReference type="Proteomes" id="UP000232196"/>
    </source>
</evidence>
<comment type="caution">
    <text evidence="3">The sequence shown here is derived from an EMBL/GenBank/DDBJ whole genome shotgun (WGS) entry which is preliminary data.</text>
</comment>
<keyword evidence="1" id="KW-0812">Transmembrane</keyword>
<dbReference type="Pfam" id="PF01551">
    <property type="entry name" value="Peptidase_M23"/>
    <property type="match status" value="1"/>
</dbReference>